<reference evidence="2" key="3">
    <citation type="submission" date="2018-07" db="EMBL/GenBank/DDBJ databases">
        <title>WGS assembly of Glycine max.</title>
        <authorList>
            <person name="Schmutz J."/>
            <person name="Cannon S."/>
            <person name="Schlueter J."/>
            <person name="Ma J."/>
            <person name="Mitros T."/>
            <person name="Nelson W."/>
            <person name="Hyten D."/>
            <person name="Song Q."/>
            <person name="Thelen J."/>
            <person name="Cheng J."/>
            <person name="Xu D."/>
            <person name="Hellsten U."/>
            <person name="May G."/>
            <person name="Yu Y."/>
            <person name="Sakurai T."/>
            <person name="Umezawa T."/>
            <person name="Bhattacharyya M."/>
            <person name="Sandhu D."/>
            <person name="Valliyodan B."/>
            <person name="Lindquist E."/>
            <person name="Peto M."/>
            <person name="Grant D."/>
            <person name="Shu S."/>
            <person name="Goodstein D."/>
            <person name="Barry K."/>
            <person name="Futrell-Griggs M."/>
            <person name="Abernathy B."/>
            <person name="Du J."/>
            <person name="Tian Z."/>
            <person name="Zhu L."/>
            <person name="Gill N."/>
            <person name="Joshi T."/>
            <person name="Libault M."/>
            <person name="Sethuraman A."/>
            <person name="Zhang X."/>
            <person name="Shinozaki K."/>
            <person name="Nguyen H."/>
            <person name="Wing R."/>
            <person name="Cregan P."/>
            <person name="Specht J."/>
            <person name="Grimwood J."/>
            <person name="Rokhsar D."/>
            <person name="Stacey G."/>
            <person name="Shoemaker R."/>
            <person name="Jackson S."/>
        </authorList>
    </citation>
    <scope>NUCLEOTIDE SEQUENCE</scope>
    <source>
        <tissue evidence="2">Callus</tissue>
    </source>
</reference>
<evidence type="ECO:0000313" key="4">
    <source>
        <dbReference type="Proteomes" id="UP000008827"/>
    </source>
</evidence>
<evidence type="ECO:0000256" key="1">
    <source>
        <dbReference type="SAM" id="MobiDB-lite"/>
    </source>
</evidence>
<name>A0A0R0I091_SOYBN</name>
<keyword evidence="4" id="KW-1185">Reference proteome</keyword>
<dbReference type="AlphaFoldDB" id="A0A0R0I091"/>
<feature type="compositionally biased region" description="Basic and acidic residues" evidence="1">
    <location>
        <begin position="36"/>
        <end position="45"/>
    </location>
</feature>
<feature type="region of interest" description="Disordered" evidence="1">
    <location>
        <begin position="20"/>
        <end position="45"/>
    </location>
</feature>
<reference evidence="2 3" key="1">
    <citation type="journal article" date="2010" name="Nature">
        <title>Genome sequence of the palaeopolyploid soybean.</title>
        <authorList>
            <person name="Schmutz J."/>
            <person name="Cannon S.B."/>
            <person name="Schlueter J."/>
            <person name="Ma J."/>
            <person name="Mitros T."/>
            <person name="Nelson W."/>
            <person name="Hyten D.L."/>
            <person name="Song Q."/>
            <person name="Thelen J.J."/>
            <person name="Cheng J."/>
            <person name="Xu D."/>
            <person name="Hellsten U."/>
            <person name="May G.D."/>
            <person name="Yu Y."/>
            <person name="Sakurai T."/>
            <person name="Umezawa T."/>
            <person name="Bhattacharyya M.K."/>
            <person name="Sandhu D."/>
            <person name="Valliyodan B."/>
            <person name="Lindquist E."/>
            <person name="Peto M."/>
            <person name="Grant D."/>
            <person name="Shu S."/>
            <person name="Goodstein D."/>
            <person name="Barry K."/>
            <person name="Futrell-Griggs M."/>
            <person name="Abernathy B."/>
            <person name="Du J."/>
            <person name="Tian Z."/>
            <person name="Zhu L."/>
            <person name="Gill N."/>
            <person name="Joshi T."/>
            <person name="Libault M."/>
            <person name="Sethuraman A."/>
            <person name="Zhang X.-C."/>
            <person name="Shinozaki K."/>
            <person name="Nguyen H.T."/>
            <person name="Wing R.A."/>
            <person name="Cregan P."/>
            <person name="Specht J."/>
            <person name="Grimwood J."/>
            <person name="Rokhsar D."/>
            <person name="Stacey G."/>
            <person name="Shoemaker R.C."/>
            <person name="Jackson S.A."/>
        </authorList>
    </citation>
    <scope>NUCLEOTIDE SEQUENCE</scope>
    <source>
        <strain evidence="3">cv. Williams 82</strain>
        <tissue evidence="2">Callus</tissue>
    </source>
</reference>
<dbReference type="EMBL" id="CM000843">
    <property type="protein sequence ID" value="KRH36038.1"/>
    <property type="molecule type" value="Genomic_DNA"/>
</dbReference>
<reference evidence="3" key="2">
    <citation type="submission" date="2018-02" db="UniProtKB">
        <authorList>
            <consortium name="EnsemblPlants"/>
        </authorList>
    </citation>
    <scope>IDENTIFICATION</scope>
    <source>
        <strain evidence="3">Williams 82</strain>
    </source>
</reference>
<protein>
    <submittedName>
        <fullName evidence="2 3">Uncharacterized protein</fullName>
    </submittedName>
</protein>
<dbReference type="InParanoid" id="A0A0R0I091"/>
<sequence>MTWQRHAEYHQFGTRDSATQKYIQKWKKTKTRRQEKKQSTAERRCPPHARQLVRAHTLFLNTLIFLF</sequence>
<accession>A0A0R0I091</accession>
<evidence type="ECO:0000313" key="2">
    <source>
        <dbReference type="EMBL" id="KRH36038.1"/>
    </source>
</evidence>
<organism evidence="2">
    <name type="scientific">Glycine max</name>
    <name type="common">Soybean</name>
    <name type="synonym">Glycine hispida</name>
    <dbReference type="NCBI Taxonomy" id="3847"/>
    <lineage>
        <taxon>Eukaryota</taxon>
        <taxon>Viridiplantae</taxon>
        <taxon>Streptophyta</taxon>
        <taxon>Embryophyta</taxon>
        <taxon>Tracheophyta</taxon>
        <taxon>Spermatophyta</taxon>
        <taxon>Magnoliopsida</taxon>
        <taxon>eudicotyledons</taxon>
        <taxon>Gunneridae</taxon>
        <taxon>Pentapetalae</taxon>
        <taxon>rosids</taxon>
        <taxon>fabids</taxon>
        <taxon>Fabales</taxon>
        <taxon>Fabaceae</taxon>
        <taxon>Papilionoideae</taxon>
        <taxon>50 kb inversion clade</taxon>
        <taxon>NPAAA clade</taxon>
        <taxon>indigoferoid/millettioid clade</taxon>
        <taxon>Phaseoleae</taxon>
        <taxon>Glycine</taxon>
        <taxon>Glycine subgen. Soja</taxon>
    </lineage>
</organism>
<dbReference type="Proteomes" id="UP000008827">
    <property type="component" value="Chromosome 10"/>
</dbReference>
<dbReference type="EnsemblPlants" id="KRH36038">
    <property type="protein sequence ID" value="KRH36038"/>
    <property type="gene ID" value="GLYMA_10G280100"/>
</dbReference>
<dbReference type="Gramene" id="KRH36038">
    <property type="protein sequence ID" value="KRH36038"/>
    <property type="gene ID" value="GLYMA_10G280100"/>
</dbReference>
<feature type="compositionally biased region" description="Basic residues" evidence="1">
    <location>
        <begin position="24"/>
        <end position="35"/>
    </location>
</feature>
<proteinExistence type="predicted"/>
<gene>
    <name evidence="2" type="ORF">GLYMA_10G280100</name>
</gene>
<evidence type="ECO:0000313" key="3">
    <source>
        <dbReference type="EnsemblPlants" id="KRH36038"/>
    </source>
</evidence>
<dbReference type="SMR" id="A0A0R0I091"/>